<evidence type="ECO:0000313" key="2">
    <source>
        <dbReference type="Proteomes" id="UP000218505"/>
    </source>
</evidence>
<sequence>MFLSWRRGKRDEIITCSCEPDWPELVSDLDGHPVRGLPSPDGSSPMVMMLGLVAKCARCGARYPHGWVVAD</sequence>
<name>A0A290ZE80_9PSEU</name>
<gene>
    <name evidence="1" type="ORF">CNX65_31780</name>
</gene>
<evidence type="ECO:0000313" key="1">
    <source>
        <dbReference type="EMBL" id="ATE57321.1"/>
    </source>
</evidence>
<reference evidence="1" key="1">
    <citation type="submission" date="2017-09" db="EMBL/GenBank/DDBJ databases">
        <title>Complete Genome Sequence of ansamitocin-producing Bacterium Actinosynnema pretiosum X47.</title>
        <authorList>
            <person name="Cao G."/>
            <person name="Zong G."/>
            <person name="Zhong C."/>
            <person name="Fu J."/>
        </authorList>
    </citation>
    <scope>NUCLEOTIDE SEQUENCE [LARGE SCALE GENOMIC DNA]</scope>
    <source>
        <strain evidence="1">X47</strain>
    </source>
</reference>
<dbReference type="RefSeq" id="WP_096497033.1">
    <property type="nucleotide sequence ID" value="NZ_CP023445.1"/>
</dbReference>
<organism evidence="1 2">
    <name type="scientific">Actinosynnema pretiosum</name>
    <dbReference type="NCBI Taxonomy" id="42197"/>
    <lineage>
        <taxon>Bacteria</taxon>
        <taxon>Bacillati</taxon>
        <taxon>Actinomycetota</taxon>
        <taxon>Actinomycetes</taxon>
        <taxon>Pseudonocardiales</taxon>
        <taxon>Pseudonocardiaceae</taxon>
        <taxon>Actinosynnema</taxon>
    </lineage>
</organism>
<dbReference type="KEGG" id="apre:CNX65_31780"/>
<protein>
    <submittedName>
        <fullName evidence="1">Uncharacterized protein</fullName>
    </submittedName>
</protein>
<proteinExistence type="predicted"/>
<keyword evidence="2" id="KW-1185">Reference proteome</keyword>
<dbReference type="AlphaFoldDB" id="A0A290ZE80"/>
<accession>A0A290ZE80</accession>
<dbReference type="EMBL" id="CP023445">
    <property type="protein sequence ID" value="ATE57321.1"/>
    <property type="molecule type" value="Genomic_DNA"/>
</dbReference>
<dbReference type="Proteomes" id="UP000218505">
    <property type="component" value="Chromosome"/>
</dbReference>